<dbReference type="PANTHER" id="PTHR34704">
    <property type="entry name" value="ATPASE"/>
    <property type="match status" value="1"/>
</dbReference>
<dbReference type="Pfam" id="PF03008">
    <property type="entry name" value="DUF234"/>
    <property type="match status" value="1"/>
</dbReference>
<dbReference type="InterPro" id="IPR011579">
    <property type="entry name" value="ATPase_dom"/>
</dbReference>
<dbReference type="GO" id="GO:0005524">
    <property type="term" value="F:ATP binding"/>
    <property type="evidence" value="ECO:0007669"/>
    <property type="project" value="UniProtKB-KW"/>
</dbReference>
<name>A0ABY9MU28_9GAMM</name>
<keyword evidence="3" id="KW-0067">ATP-binding</keyword>
<keyword evidence="4" id="KW-1185">Reference proteome</keyword>
<feature type="domain" description="DUF234" evidence="2">
    <location>
        <begin position="315"/>
        <end position="398"/>
    </location>
</feature>
<dbReference type="PANTHER" id="PTHR34704:SF1">
    <property type="entry name" value="ATPASE"/>
    <property type="match status" value="1"/>
</dbReference>
<dbReference type="RefSeq" id="WP_308396655.1">
    <property type="nucleotide sequence ID" value="NZ_CP133218.1"/>
</dbReference>
<keyword evidence="3" id="KW-0547">Nucleotide-binding</keyword>
<evidence type="ECO:0000313" key="3">
    <source>
        <dbReference type="EMBL" id="WML92172.1"/>
    </source>
</evidence>
<evidence type="ECO:0000259" key="2">
    <source>
        <dbReference type="Pfam" id="PF03008"/>
    </source>
</evidence>
<dbReference type="EMBL" id="CP133218">
    <property type="protein sequence ID" value="WML92172.1"/>
    <property type="molecule type" value="Genomic_DNA"/>
</dbReference>
<dbReference type="Pfam" id="PF01637">
    <property type="entry name" value="ATPase_2"/>
    <property type="match status" value="1"/>
</dbReference>
<proteinExistence type="predicted"/>
<organism evidence="3 4">
    <name type="scientific">Thiothrix lacustris</name>
    <dbReference type="NCBI Taxonomy" id="525917"/>
    <lineage>
        <taxon>Bacteria</taxon>
        <taxon>Pseudomonadati</taxon>
        <taxon>Pseudomonadota</taxon>
        <taxon>Gammaproteobacteria</taxon>
        <taxon>Thiotrichales</taxon>
        <taxon>Thiotrichaceae</taxon>
        <taxon>Thiothrix</taxon>
    </lineage>
</organism>
<sequence length="435" mass="50990">MKFYNRESEQQQLQFWSEQATDGQSSLTMLVGRRRVGKTALLHETFQRWPTLYLFISRKAEPLLCDEFTEQIRTQLNIPVFGQPKSLREVLEILFQYAKSQPLTLILDEFQDIARVNSAVFSELQHLWDQYRASMRLHLICCGSLYSLMTRLFQNSREPLFGRADHRINLQPLKPAYLSELLHDQQRFSPEAMLIWYTLSGGIPKYLEWLAQTDPQQDIWEALINEHSLILEEGRYRLAEEFGAEQNTYFSILATIASGKTSRSEIESVLEISIGPYLKRLEEEFDILQRIRPVLASSTSRQIKYRIQDAFLSFWFRFIYRYRSAIEIENFAFIRQAIQRDFPTYSGLWLEQLIHKQLAASGQYNLIGGYWEASNKNEIDVVALNELDKTALIGEVKRNPKSLRLSHLKEKARKLEQKLAGYDITYRGFSLEDLK</sequence>
<dbReference type="InterPro" id="IPR004256">
    <property type="entry name" value="DUF234"/>
</dbReference>
<protein>
    <submittedName>
        <fullName evidence="3">ATP-binding protein</fullName>
    </submittedName>
</protein>
<reference evidence="3 4" key="1">
    <citation type="submission" date="2023-08" db="EMBL/GenBank/DDBJ databases">
        <title>New molecular markers tilS and rpoB for phylogenetic and monitoring studies of the genus Thiothrix biodiversity.</title>
        <authorList>
            <person name="Ravin N.V."/>
            <person name="Smolyakov D."/>
            <person name="Markov N.D."/>
            <person name="Beletsky A.V."/>
            <person name="Mardanov A.V."/>
            <person name="Rudenko T.S."/>
            <person name="Grabovich M.Y."/>
        </authorList>
    </citation>
    <scope>NUCLEOTIDE SEQUENCE [LARGE SCALE GENOMIC DNA]</scope>
    <source>
        <strain evidence="3 4">MK1</strain>
    </source>
</reference>
<dbReference type="SUPFAM" id="SSF52540">
    <property type="entry name" value="P-loop containing nucleoside triphosphate hydrolases"/>
    <property type="match status" value="1"/>
</dbReference>
<dbReference type="Proteomes" id="UP001236657">
    <property type="component" value="Chromosome"/>
</dbReference>
<accession>A0ABY9MU28</accession>
<dbReference type="InterPro" id="IPR027417">
    <property type="entry name" value="P-loop_NTPase"/>
</dbReference>
<dbReference type="Gene3D" id="3.40.50.300">
    <property type="entry name" value="P-loop containing nucleotide triphosphate hydrolases"/>
    <property type="match status" value="1"/>
</dbReference>
<gene>
    <name evidence="3" type="ORF">RCF98_07460</name>
</gene>
<evidence type="ECO:0000313" key="4">
    <source>
        <dbReference type="Proteomes" id="UP001236657"/>
    </source>
</evidence>
<evidence type="ECO:0000259" key="1">
    <source>
        <dbReference type="Pfam" id="PF01637"/>
    </source>
</evidence>
<feature type="domain" description="ATPase" evidence="1">
    <location>
        <begin position="3"/>
        <end position="208"/>
    </location>
</feature>